<comment type="caution">
    <text evidence="1">The sequence shown here is derived from an EMBL/GenBank/DDBJ whole genome shotgun (WGS) entry which is preliminary data.</text>
</comment>
<gene>
    <name evidence="1" type="ORF">JKA74_18275</name>
</gene>
<proteinExistence type="predicted"/>
<keyword evidence="2" id="KW-1185">Reference proteome</keyword>
<dbReference type="Proteomes" id="UP000611723">
    <property type="component" value="Unassembled WGS sequence"/>
</dbReference>
<reference evidence="1" key="1">
    <citation type="submission" date="2021-01" db="EMBL/GenBank/DDBJ databases">
        <title>Marivirga aurantiaca sp. nov., isolated from intertidal surface sediments.</title>
        <authorList>
            <person name="Zhang M."/>
        </authorList>
    </citation>
    <scope>NUCLEOTIDE SEQUENCE</scope>
    <source>
        <strain evidence="1">S37H4</strain>
    </source>
</reference>
<dbReference type="RefSeq" id="WP_201432683.1">
    <property type="nucleotide sequence ID" value="NZ_JAEQBW010000013.1"/>
</dbReference>
<protein>
    <submittedName>
        <fullName evidence="1">DUF2279 domain-containing protein</fullName>
    </submittedName>
</protein>
<dbReference type="InterPro" id="IPR018736">
    <property type="entry name" value="DUF2279_periplasmic_lipo"/>
</dbReference>
<organism evidence="1 2">
    <name type="scientific">Marivirga aurantiaca</name>
    <dbReference type="NCBI Taxonomy" id="2802615"/>
    <lineage>
        <taxon>Bacteria</taxon>
        <taxon>Pseudomonadati</taxon>
        <taxon>Bacteroidota</taxon>
        <taxon>Cytophagia</taxon>
        <taxon>Cytophagales</taxon>
        <taxon>Marivirgaceae</taxon>
        <taxon>Marivirga</taxon>
    </lineage>
</organism>
<sequence length="300" mass="34401">MGLLLACQLICLDLYSSNPHLISDSSKVNKKRLALVVGAEAAFYTAGMLYLSEVWYSNDQAVPFHFYKDQTGWLQMDKFAHSYVAYYESYAGYHALRWSGLSKTKALWFGGTLGFVLQLPVEVFDGLYEGYGFSLSDVVANGFGSALFMAQQHFWDEQKIIPKFSFYPSAYAEIRPGTLGRTFGEQLVQDYNAQTYWYSFSPAAFMEKSNWPEWLCFSLGYSGAGMLSEFENPEFIYGESVEHIERYRQYYLSMDVDLRKIKTNSVFLKGVFQVLNIIKIPAPAIEFNRINGIEFHPLHY</sequence>
<name>A0A935CBU3_9BACT</name>
<evidence type="ECO:0000313" key="1">
    <source>
        <dbReference type="EMBL" id="MBK6266997.1"/>
    </source>
</evidence>
<accession>A0A935CBU3</accession>
<dbReference type="EMBL" id="JAEQBW010000013">
    <property type="protein sequence ID" value="MBK6266997.1"/>
    <property type="molecule type" value="Genomic_DNA"/>
</dbReference>
<dbReference type="Pfam" id="PF10043">
    <property type="entry name" value="DUF2279"/>
    <property type="match status" value="1"/>
</dbReference>
<evidence type="ECO:0000313" key="2">
    <source>
        <dbReference type="Proteomes" id="UP000611723"/>
    </source>
</evidence>
<dbReference type="AlphaFoldDB" id="A0A935CBU3"/>